<proteinExistence type="predicted"/>
<feature type="chain" id="PRO_5018013995" description="DUF3829 domain-containing protein" evidence="2">
    <location>
        <begin position="23"/>
        <end position="311"/>
    </location>
</feature>
<feature type="compositionally biased region" description="Basic and acidic residues" evidence="1">
    <location>
        <begin position="29"/>
        <end position="38"/>
    </location>
</feature>
<evidence type="ECO:0000256" key="2">
    <source>
        <dbReference type="SAM" id="SignalP"/>
    </source>
</evidence>
<dbReference type="Proteomes" id="UP000269923">
    <property type="component" value="Unassembled WGS sequence"/>
</dbReference>
<dbReference type="AlphaFoldDB" id="A0A3P2A749"/>
<protein>
    <recommendedName>
        <fullName evidence="5">DUF3829 domain-containing protein</fullName>
    </recommendedName>
</protein>
<feature type="region of interest" description="Disordered" evidence="1">
    <location>
        <begin position="288"/>
        <end position="311"/>
    </location>
</feature>
<dbReference type="PROSITE" id="PS51257">
    <property type="entry name" value="PROKAR_LIPOPROTEIN"/>
    <property type="match status" value="1"/>
</dbReference>
<keyword evidence="2" id="KW-0732">Signal</keyword>
<dbReference type="STRING" id="1121352.GCA_000620925_01042"/>
<feature type="signal peptide" evidence="2">
    <location>
        <begin position="1"/>
        <end position="22"/>
    </location>
</feature>
<evidence type="ECO:0000256" key="1">
    <source>
        <dbReference type="SAM" id="MobiDB-lite"/>
    </source>
</evidence>
<sequence length="311" mass="34403">MKAPVSLLLAALLLAACQDKPAAEPAKPVAEKSSRADSENQDQAAEETTEAEEVAEEAQDDASDSAHSGAVKQFVAAGKRVKQALADGEDADKLYGKHRAEVEKILEKINEEQAKFLEGFIDKSDAERRSEQKKIAAAGLQYVDMGEAITEVAPANDYYLKLFGKHADDALKGFLELQAKDGADPISNDGALALEWDELAQRIAAWEDWEMEYPDSPRQKDARKVLTEYRHAYLFGMDNTPVADFDENGKAGKLESAVDKSWARVSDKRPDSETAKLISEARKYWKARQSSDEPDLAGYSGPFKQLRQEQY</sequence>
<evidence type="ECO:0008006" key="5">
    <source>
        <dbReference type="Google" id="ProtNLM"/>
    </source>
</evidence>
<feature type="region of interest" description="Disordered" evidence="1">
    <location>
        <begin position="20"/>
        <end position="69"/>
    </location>
</feature>
<evidence type="ECO:0000313" key="4">
    <source>
        <dbReference type="Proteomes" id="UP000269923"/>
    </source>
</evidence>
<organism evidence="3 4">
    <name type="scientific">Conchiformibius steedae</name>
    <dbReference type="NCBI Taxonomy" id="153493"/>
    <lineage>
        <taxon>Bacteria</taxon>
        <taxon>Pseudomonadati</taxon>
        <taxon>Pseudomonadota</taxon>
        <taxon>Betaproteobacteria</taxon>
        <taxon>Neisseriales</taxon>
        <taxon>Neisseriaceae</taxon>
        <taxon>Conchiformibius</taxon>
    </lineage>
</organism>
<dbReference type="RefSeq" id="WP_124794374.1">
    <property type="nucleotide sequence ID" value="NZ_RQYC01000004.1"/>
</dbReference>
<name>A0A3P2A749_9NEIS</name>
<comment type="caution">
    <text evidence="3">The sequence shown here is derived from an EMBL/GenBank/DDBJ whole genome shotgun (WGS) entry which is preliminary data.</text>
</comment>
<dbReference type="OrthoDB" id="8605367at2"/>
<gene>
    <name evidence="3" type="ORF">EII21_04205</name>
</gene>
<evidence type="ECO:0000313" key="3">
    <source>
        <dbReference type="EMBL" id="RRD90815.1"/>
    </source>
</evidence>
<keyword evidence="4" id="KW-1185">Reference proteome</keyword>
<feature type="compositionally biased region" description="Acidic residues" evidence="1">
    <location>
        <begin position="44"/>
        <end position="63"/>
    </location>
</feature>
<accession>A0A3P2A749</accession>
<reference evidence="3 4" key="1">
    <citation type="submission" date="2018-11" db="EMBL/GenBank/DDBJ databases">
        <title>Genomes From Bacteria Associated with the Canine Oral Cavity: a Test Case for Automated Genome-Based Taxonomic Assignment.</title>
        <authorList>
            <person name="Coil D.A."/>
            <person name="Jospin G."/>
            <person name="Darling A.E."/>
            <person name="Wallis C."/>
            <person name="Davis I.J."/>
            <person name="Harris S."/>
            <person name="Eisen J.A."/>
            <person name="Holcombe L.J."/>
            <person name="O'Flynn C."/>
        </authorList>
    </citation>
    <scope>NUCLEOTIDE SEQUENCE [LARGE SCALE GENOMIC DNA]</scope>
    <source>
        <strain evidence="3 4">COT-280</strain>
    </source>
</reference>
<dbReference type="EMBL" id="RQYC01000004">
    <property type="protein sequence ID" value="RRD90815.1"/>
    <property type="molecule type" value="Genomic_DNA"/>
</dbReference>